<protein>
    <submittedName>
        <fullName evidence="1">Uncharacterized protein</fullName>
    </submittedName>
</protein>
<accession>A0A1H0JYZ4</accession>
<dbReference type="OrthoDB" id="69432at2"/>
<name>A0A1H0JYZ4_9SPHI</name>
<evidence type="ECO:0000313" key="1">
    <source>
        <dbReference type="EMBL" id="SDO48906.1"/>
    </source>
</evidence>
<dbReference type="RefSeq" id="WP_074612657.1">
    <property type="nucleotide sequence ID" value="NZ_FNGY01000015.1"/>
</dbReference>
<dbReference type="EMBL" id="FNGY01000015">
    <property type="protein sequence ID" value="SDO48906.1"/>
    <property type="molecule type" value="Genomic_DNA"/>
</dbReference>
<keyword evidence="2" id="KW-1185">Reference proteome</keyword>
<dbReference type="AlphaFoldDB" id="A0A1H0JYZ4"/>
<sequence>MKNLFKINGALCVAVFFLVHLTQHQTSAQKWRSNFFIRHLENTHKNEVYVLGTLYKRHENTNVYHLEALKKVILSINPQVLVLDVTPEELRLQKVYPGKIEYTNVIFPLVNSNKYRVYPAEPDEPKFSTIVNEVTKAHADFKKNQPSCSRSLEEYNTSLYQLLTHSWKNVADANGKTTDQLLAAKLRLEGEVIGKGQAESWKIWNRHTTDVVLQALKENIGKRILVITGIENASFIRQNLKNEEVNLVDMEAWLNKRFL</sequence>
<evidence type="ECO:0000313" key="2">
    <source>
        <dbReference type="Proteomes" id="UP000183200"/>
    </source>
</evidence>
<organism evidence="1 2">
    <name type="scientific">Pedobacter steynii</name>
    <dbReference type="NCBI Taxonomy" id="430522"/>
    <lineage>
        <taxon>Bacteria</taxon>
        <taxon>Pseudomonadati</taxon>
        <taxon>Bacteroidota</taxon>
        <taxon>Sphingobacteriia</taxon>
        <taxon>Sphingobacteriales</taxon>
        <taxon>Sphingobacteriaceae</taxon>
        <taxon>Pedobacter</taxon>
    </lineage>
</organism>
<reference evidence="2" key="1">
    <citation type="submission" date="2016-10" db="EMBL/GenBank/DDBJ databases">
        <authorList>
            <person name="Varghese N."/>
            <person name="Submissions S."/>
        </authorList>
    </citation>
    <scope>NUCLEOTIDE SEQUENCE [LARGE SCALE GENOMIC DNA]</scope>
    <source>
        <strain evidence="2">DSM 19110</strain>
    </source>
</reference>
<dbReference type="Proteomes" id="UP000183200">
    <property type="component" value="Unassembled WGS sequence"/>
</dbReference>
<gene>
    <name evidence="1" type="ORF">SAMN05421820_115119</name>
</gene>
<proteinExistence type="predicted"/>